<dbReference type="HOGENOM" id="CLU_3304985_0_0_9"/>
<evidence type="ECO:0000313" key="3">
    <source>
        <dbReference type="Proteomes" id="UP000002651"/>
    </source>
</evidence>
<dbReference type="STRING" id="1052585.GYO_2149"/>
<sequence>MQSAKNTSVNKIGLFKIMIVELNYLCFYNLFTAKGFLQK</sequence>
<dbReference type="AlphaFoldDB" id="G4NVV0"/>
<organism evidence="2 3">
    <name type="scientific">Bacillus spizizenii (strain DSM 15029 / JCM 12233 / NBRC 101239 / NRRL B-23049 / TU-B-10)</name>
    <name type="common">Bacillus subtilis subsp. spizizenii</name>
    <dbReference type="NCBI Taxonomy" id="1052585"/>
    <lineage>
        <taxon>Bacteria</taxon>
        <taxon>Bacillati</taxon>
        <taxon>Bacillota</taxon>
        <taxon>Bacilli</taxon>
        <taxon>Bacillales</taxon>
        <taxon>Bacillaceae</taxon>
        <taxon>Bacillus</taxon>
    </lineage>
</organism>
<keyword evidence="1" id="KW-0472">Membrane</keyword>
<keyword evidence="3" id="KW-1185">Reference proteome</keyword>
<proteinExistence type="predicted"/>
<keyword evidence="1" id="KW-1133">Transmembrane helix</keyword>
<protein>
    <submittedName>
        <fullName evidence="2">Uncharacterized protein</fullName>
    </submittedName>
</protein>
<accession>G4NVV0</accession>
<reference evidence="2 3" key="1">
    <citation type="journal article" date="2012" name="J. Bacteriol.">
        <title>Whole-genome sequences of Bacillus subtilis and close relatives.</title>
        <authorList>
            <person name="Earl A.M."/>
            <person name="Eppinger M."/>
            <person name="Fricke W.F."/>
            <person name="Rosovitz M.J."/>
            <person name="Rasko D.A."/>
            <person name="Daugherty S."/>
            <person name="Losick R."/>
            <person name="Kolter R."/>
            <person name="Ravel J."/>
        </authorList>
    </citation>
    <scope>NUCLEOTIDE SEQUENCE [LARGE SCALE GENOMIC DNA]</scope>
    <source>
        <strain evidence="3">DSM 15029 / JCM 12233 / NBRC 101239 / NRRL B-23049 / TU-B-10</strain>
    </source>
</reference>
<gene>
    <name evidence="2" type="ordered locus">GYO_2149</name>
</gene>
<evidence type="ECO:0000313" key="2">
    <source>
        <dbReference type="EMBL" id="AEP86781.1"/>
    </source>
</evidence>
<evidence type="ECO:0000256" key="1">
    <source>
        <dbReference type="SAM" id="Phobius"/>
    </source>
</evidence>
<dbReference type="Proteomes" id="UP000002651">
    <property type="component" value="Chromosome"/>
</dbReference>
<feature type="transmembrane region" description="Helical" evidence="1">
    <location>
        <begin position="12"/>
        <end position="31"/>
    </location>
</feature>
<dbReference type="EMBL" id="CP002905">
    <property type="protein sequence ID" value="AEP86781.1"/>
    <property type="molecule type" value="Genomic_DNA"/>
</dbReference>
<name>G4NVV0_BACS4</name>
<dbReference type="KEGG" id="bst:GYO_2149"/>
<keyword evidence="1" id="KW-0812">Transmembrane</keyword>